<proteinExistence type="predicted"/>
<keyword evidence="1" id="KW-0732">Signal</keyword>
<feature type="chain" id="PRO_5004173400" evidence="1">
    <location>
        <begin position="22"/>
        <end position="340"/>
    </location>
</feature>
<evidence type="ECO:0000256" key="1">
    <source>
        <dbReference type="SAM" id="SignalP"/>
    </source>
</evidence>
<protein>
    <submittedName>
        <fullName evidence="2">Phage major capsid protein, P2 family</fullName>
    </submittedName>
</protein>
<gene>
    <name evidence="2" type="ordered locus">Shewmr7_0722</name>
</gene>
<name>Q0HYT3_SHESR</name>
<reference evidence="2" key="1">
    <citation type="submission" date="2006-08" db="EMBL/GenBank/DDBJ databases">
        <title>Complete sequence of Chromosome1 of Shewanella sp. MR-7.</title>
        <authorList>
            <consortium name="US DOE Joint Genome Institute"/>
            <person name="Copeland A."/>
            <person name="Lucas S."/>
            <person name="Lapidus A."/>
            <person name="Barry K."/>
            <person name="Detter J.C."/>
            <person name="Glavina del Rio T."/>
            <person name="Hammon N."/>
            <person name="Israni S."/>
            <person name="Dalin E."/>
            <person name="Tice H."/>
            <person name="Pitluck S."/>
            <person name="Kiss H."/>
            <person name="Brettin T."/>
            <person name="Bruce D."/>
            <person name="Han C."/>
            <person name="Tapia R."/>
            <person name="Gilna P."/>
            <person name="Schmutz J."/>
            <person name="Larimer F."/>
            <person name="Land M."/>
            <person name="Hauser L."/>
            <person name="Kyrpides N."/>
            <person name="Mikhailova N."/>
            <person name="Nealson K."/>
            <person name="Konstantinidis K."/>
            <person name="Klappenbach J."/>
            <person name="Tiedje J."/>
            <person name="Richardson P."/>
        </authorList>
    </citation>
    <scope>NUCLEOTIDE SEQUENCE</scope>
    <source>
        <strain evidence="2">MR-7</strain>
    </source>
</reference>
<dbReference type="HOGENOM" id="CLU_049296_0_0_6"/>
<dbReference type="Pfam" id="PF05125">
    <property type="entry name" value="Phage_cap_P2"/>
    <property type="match status" value="1"/>
</dbReference>
<evidence type="ECO:0000313" key="2">
    <source>
        <dbReference type="EMBL" id="ABI41722.1"/>
    </source>
</evidence>
<organism evidence="2">
    <name type="scientific">Shewanella sp. (strain MR-7)</name>
    <dbReference type="NCBI Taxonomy" id="60481"/>
    <lineage>
        <taxon>Bacteria</taxon>
        <taxon>Pseudomonadati</taxon>
        <taxon>Pseudomonadota</taxon>
        <taxon>Gammaproteobacteria</taxon>
        <taxon>Alteromonadales</taxon>
        <taxon>Shewanellaceae</taxon>
        <taxon>Shewanella</taxon>
    </lineage>
</organism>
<dbReference type="InterPro" id="IPR006441">
    <property type="entry name" value="Phage_P2_GpN"/>
</dbReference>
<accession>Q0HYT3</accession>
<dbReference type="AlphaFoldDB" id="Q0HYT3"/>
<feature type="signal peptide" evidence="1">
    <location>
        <begin position="1"/>
        <end position="21"/>
    </location>
</feature>
<sequence length="340" mass="37194">MNLTALARACLAAYTANMATAYSQTNVSEQFAVTGPMETKLRAAILDSVEFLGMITTATVDQIKGQVVSVGTNGIKTGRKSNGRFAAGQGVDGNEYELVEVDSCAYVPWATLATWANAGSERQFMQLMSQNATTSFALDILRVGFNGTSMAVDTDPVANPLGQDVNKGWHQLVKDKAPDQIMTDAIYFNPDATGPLKDGEYKTLDAIVTEIKLTLIPEQFRNDPRLVVLVGSDLVAAAQIKLMNQADKPSERVAAQMMDKSIGGLKAYTPPFFPGKRLVVTWLSNLHCYTQRGTSQRKSENVEDRKRWEDKYWRYEGYAVDEYQGYGAVDEAAMNIGAAP</sequence>
<dbReference type="EMBL" id="CP000444">
    <property type="protein sequence ID" value="ABI41722.1"/>
    <property type="molecule type" value="Genomic_DNA"/>
</dbReference>
<dbReference type="KEGG" id="shm:Shewmr7_0722"/>
<dbReference type="NCBIfam" id="TIGR01551">
    <property type="entry name" value="major_capsid_P2"/>
    <property type="match status" value="1"/>
</dbReference>